<dbReference type="GO" id="GO:0005886">
    <property type="term" value="C:plasma membrane"/>
    <property type="evidence" value="ECO:0007669"/>
    <property type="project" value="UniProtKB-SubCell"/>
</dbReference>
<dbReference type="RefSeq" id="WP_238301882.1">
    <property type="nucleotide sequence ID" value="NZ_BPQM01000028.1"/>
</dbReference>
<dbReference type="EMBL" id="BPQM01000028">
    <property type="protein sequence ID" value="GJD78159.1"/>
    <property type="molecule type" value="Genomic_DNA"/>
</dbReference>
<reference evidence="7" key="2">
    <citation type="submission" date="2021-08" db="EMBL/GenBank/DDBJ databases">
        <authorList>
            <person name="Tani A."/>
            <person name="Ola A."/>
            <person name="Ogura Y."/>
            <person name="Katsura K."/>
            <person name="Hayashi T."/>
        </authorList>
    </citation>
    <scope>NUCLEOTIDE SEQUENCE</scope>
    <source>
        <strain evidence="7">NBRC 103626</strain>
    </source>
</reference>
<evidence type="ECO:0000313" key="7">
    <source>
        <dbReference type="EMBL" id="GJD78159.1"/>
    </source>
</evidence>
<feature type="transmembrane region" description="Helical" evidence="6">
    <location>
        <begin position="71"/>
        <end position="89"/>
    </location>
</feature>
<dbReference type="PANTHER" id="PTHR30086:SF19">
    <property type="entry name" value="THREONINE EFFLUX PROTEIN"/>
    <property type="match status" value="1"/>
</dbReference>
<keyword evidence="8" id="KW-1185">Reference proteome</keyword>
<keyword evidence="3 6" id="KW-0812">Transmembrane</keyword>
<feature type="transmembrane region" description="Helical" evidence="6">
    <location>
        <begin position="157"/>
        <end position="177"/>
    </location>
</feature>
<evidence type="ECO:0000256" key="6">
    <source>
        <dbReference type="SAM" id="Phobius"/>
    </source>
</evidence>
<keyword evidence="5 6" id="KW-0472">Membrane</keyword>
<feature type="transmembrane region" description="Helical" evidence="6">
    <location>
        <begin position="132"/>
        <end position="151"/>
    </location>
</feature>
<dbReference type="Proteomes" id="UP001055108">
    <property type="component" value="Unassembled WGS sequence"/>
</dbReference>
<evidence type="ECO:0000256" key="5">
    <source>
        <dbReference type="ARBA" id="ARBA00023136"/>
    </source>
</evidence>
<comment type="subcellular location">
    <subcellularLocation>
        <location evidence="1">Cell membrane</location>
        <topology evidence="1">Multi-pass membrane protein</topology>
    </subcellularLocation>
</comment>
<comment type="caution">
    <text evidence="7">The sequence shown here is derived from an EMBL/GenBank/DDBJ whole genome shotgun (WGS) entry which is preliminary data.</text>
</comment>
<name>A0AA37HMA8_9HYPH</name>
<organism evidence="7 8">
    <name type="scientific">Methylobacterium gregans</name>
    <dbReference type="NCBI Taxonomy" id="374424"/>
    <lineage>
        <taxon>Bacteria</taxon>
        <taxon>Pseudomonadati</taxon>
        <taxon>Pseudomonadota</taxon>
        <taxon>Alphaproteobacteria</taxon>
        <taxon>Hyphomicrobiales</taxon>
        <taxon>Methylobacteriaceae</taxon>
        <taxon>Methylobacterium</taxon>
    </lineage>
</organism>
<evidence type="ECO:0000256" key="4">
    <source>
        <dbReference type="ARBA" id="ARBA00022989"/>
    </source>
</evidence>
<keyword evidence="2" id="KW-1003">Cell membrane</keyword>
<evidence type="ECO:0000256" key="3">
    <source>
        <dbReference type="ARBA" id="ARBA00022692"/>
    </source>
</evidence>
<reference evidence="7" key="1">
    <citation type="journal article" date="2016" name="Front. Microbiol.">
        <title>Genome Sequence of the Piezophilic, Mesophilic Sulfate-Reducing Bacterium Desulfovibrio indicus J2T.</title>
        <authorList>
            <person name="Cao J."/>
            <person name="Maignien L."/>
            <person name="Shao Z."/>
            <person name="Alain K."/>
            <person name="Jebbar M."/>
        </authorList>
    </citation>
    <scope>NUCLEOTIDE SEQUENCE</scope>
    <source>
        <strain evidence="7">NBRC 103626</strain>
    </source>
</reference>
<dbReference type="PANTHER" id="PTHR30086">
    <property type="entry name" value="ARGININE EXPORTER PROTEIN ARGO"/>
    <property type="match status" value="1"/>
</dbReference>
<dbReference type="GO" id="GO:0015171">
    <property type="term" value="F:amino acid transmembrane transporter activity"/>
    <property type="evidence" value="ECO:0007669"/>
    <property type="project" value="TreeGrafter"/>
</dbReference>
<proteinExistence type="predicted"/>
<sequence>MSDGAALLAILGAVLLGAMSPGPSFLLISRISAARSRSEGLAAALGMGLGAALFGTLALVGLGSLLSAVDWLAALLQGVGGLYLLYLGLRIWRGAAAPLPEAGGAGDSPAGGSLARAFGAALLTQLGNPKTALVYGSLFAALLPTAPAPWLPLVLPLLILAVETAWYGLVALGFSAPRPRAVYRRARIWIDRAAGAGLGLIGARLVHEALSARRG</sequence>
<protein>
    <submittedName>
        <fullName evidence="7">Threonine efflux protein</fullName>
    </submittedName>
</protein>
<evidence type="ECO:0000256" key="2">
    <source>
        <dbReference type="ARBA" id="ARBA00022475"/>
    </source>
</evidence>
<evidence type="ECO:0000256" key="1">
    <source>
        <dbReference type="ARBA" id="ARBA00004651"/>
    </source>
</evidence>
<evidence type="ECO:0000313" key="8">
    <source>
        <dbReference type="Proteomes" id="UP001055108"/>
    </source>
</evidence>
<accession>A0AA37HMA8</accession>
<dbReference type="Pfam" id="PF01810">
    <property type="entry name" value="LysE"/>
    <property type="match status" value="1"/>
</dbReference>
<feature type="transmembrane region" description="Helical" evidence="6">
    <location>
        <begin position="40"/>
        <end position="65"/>
    </location>
</feature>
<keyword evidence="4 6" id="KW-1133">Transmembrane helix</keyword>
<dbReference type="InterPro" id="IPR001123">
    <property type="entry name" value="LeuE-type"/>
</dbReference>
<feature type="transmembrane region" description="Helical" evidence="6">
    <location>
        <begin position="6"/>
        <end position="28"/>
    </location>
</feature>
<gene>
    <name evidence="7" type="primary">rhtC</name>
    <name evidence="7" type="ORF">NBEOAGPD_1373</name>
</gene>
<dbReference type="AlphaFoldDB" id="A0AA37HMA8"/>